<evidence type="ECO:0000256" key="6">
    <source>
        <dbReference type="SAM" id="Phobius"/>
    </source>
</evidence>
<keyword evidence="3 6" id="KW-0812">Transmembrane</keyword>
<dbReference type="GO" id="GO:0016020">
    <property type="term" value="C:membrane"/>
    <property type="evidence" value="ECO:0007669"/>
    <property type="project" value="UniProtKB-SubCell"/>
</dbReference>
<feature type="transmembrane region" description="Helical" evidence="6">
    <location>
        <begin position="103"/>
        <end position="123"/>
    </location>
</feature>
<proteinExistence type="inferred from homology"/>
<reference evidence="7 8" key="1">
    <citation type="submission" date="2016-10" db="EMBL/GenBank/DDBJ databases">
        <authorList>
            <person name="de Groot N.N."/>
        </authorList>
    </citation>
    <scope>NUCLEOTIDE SEQUENCE [LARGE SCALE GENOMIC DNA]</scope>
    <source>
        <strain evidence="7 8">ATCC 700224</strain>
    </source>
</reference>
<organism evidence="7 8">
    <name type="scientific">Rhodospira trueperi</name>
    <dbReference type="NCBI Taxonomy" id="69960"/>
    <lineage>
        <taxon>Bacteria</taxon>
        <taxon>Pseudomonadati</taxon>
        <taxon>Pseudomonadota</taxon>
        <taxon>Alphaproteobacteria</taxon>
        <taxon>Rhodospirillales</taxon>
        <taxon>Rhodospirillaceae</taxon>
        <taxon>Rhodospira</taxon>
    </lineage>
</organism>
<comment type="similarity">
    <text evidence="2">Belongs to the TspO/BZRP family.</text>
</comment>
<dbReference type="PANTHER" id="PTHR10057:SF0">
    <property type="entry name" value="TRANSLOCATOR PROTEIN"/>
    <property type="match status" value="1"/>
</dbReference>
<keyword evidence="5 6" id="KW-0472">Membrane</keyword>
<dbReference type="AlphaFoldDB" id="A0A1G6Z3W9"/>
<evidence type="ECO:0000256" key="1">
    <source>
        <dbReference type="ARBA" id="ARBA00004141"/>
    </source>
</evidence>
<feature type="transmembrane region" description="Helical" evidence="6">
    <location>
        <begin position="46"/>
        <end position="67"/>
    </location>
</feature>
<evidence type="ECO:0000313" key="8">
    <source>
        <dbReference type="Proteomes" id="UP000199412"/>
    </source>
</evidence>
<keyword evidence="4 6" id="KW-1133">Transmembrane helix</keyword>
<evidence type="ECO:0000256" key="5">
    <source>
        <dbReference type="ARBA" id="ARBA00023136"/>
    </source>
</evidence>
<dbReference type="CDD" id="cd15904">
    <property type="entry name" value="TSPO_MBR"/>
    <property type="match status" value="1"/>
</dbReference>
<dbReference type="RefSeq" id="WP_092782786.1">
    <property type="nucleotide sequence ID" value="NZ_FNAP01000002.1"/>
</dbReference>
<keyword evidence="8" id="KW-1185">Reference proteome</keyword>
<dbReference type="InterPro" id="IPR038330">
    <property type="entry name" value="TspO/MBR-related_sf"/>
</dbReference>
<dbReference type="STRING" id="69960.SAMN05421720_102241"/>
<feature type="transmembrane region" description="Helical" evidence="6">
    <location>
        <begin position="6"/>
        <end position="26"/>
    </location>
</feature>
<accession>A0A1G6Z3W9</accession>
<dbReference type="FunFam" id="1.20.1260.100:FF:000001">
    <property type="entry name" value="translocator protein 2"/>
    <property type="match status" value="1"/>
</dbReference>
<dbReference type="PANTHER" id="PTHR10057">
    <property type="entry name" value="PERIPHERAL-TYPE BENZODIAZEPINE RECEPTOR"/>
    <property type="match status" value="1"/>
</dbReference>
<name>A0A1G6Z3W9_9PROT</name>
<dbReference type="InterPro" id="IPR004307">
    <property type="entry name" value="TspO_MBR"/>
</dbReference>
<dbReference type="Gene3D" id="1.20.1260.100">
    <property type="entry name" value="TspO/MBR protein"/>
    <property type="match status" value="1"/>
</dbReference>
<comment type="subcellular location">
    <subcellularLocation>
        <location evidence="1">Membrane</location>
        <topology evidence="1">Multi-pass membrane protein</topology>
    </subcellularLocation>
</comment>
<evidence type="ECO:0000256" key="4">
    <source>
        <dbReference type="ARBA" id="ARBA00022989"/>
    </source>
</evidence>
<dbReference type="OrthoDB" id="9795496at2"/>
<dbReference type="GO" id="GO:0033013">
    <property type="term" value="P:tetrapyrrole metabolic process"/>
    <property type="evidence" value="ECO:0007669"/>
    <property type="project" value="UniProtKB-ARBA"/>
</dbReference>
<evidence type="ECO:0000313" key="7">
    <source>
        <dbReference type="EMBL" id="SDD97359.1"/>
    </source>
</evidence>
<evidence type="ECO:0000256" key="2">
    <source>
        <dbReference type="ARBA" id="ARBA00007524"/>
    </source>
</evidence>
<protein>
    <submittedName>
        <fullName evidence="7">Tryptophan-rich sensory protein</fullName>
    </submittedName>
</protein>
<sequence>MSLDSLIAFVVLSAASFGAASTGAIFRPGEWYAALRKPSWVPPNWLFAPAWTVMYVLMAVAAFLVWTFGEGPAVLSALAVYAVQLVLNALWSPVFFGRRSLGGGVVVVLALWLAVLSTTLLFLQVNDWAGLLFLPYLAWVTFASALTVTVWRLNRTGD</sequence>
<dbReference type="Pfam" id="PF03073">
    <property type="entry name" value="TspO_MBR"/>
    <property type="match status" value="1"/>
</dbReference>
<dbReference type="PIRSF" id="PIRSF005859">
    <property type="entry name" value="PBR"/>
    <property type="match status" value="1"/>
</dbReference>
<evidence type="ECO:0000256" key="3">
    <source>
        <dbReference type="ARBA" id="ARBA00022692"/>
    </source>
</evidence>
<feature type="transmembrane region" description="Helical" evidence="6">
    <location>
        <begin position="129"/>
        <end position="151"/>
    </location>
</feature>
<dbReference type="Proteomes" id="UP000199412">
    <property type="component" value="Unassembled WGS sequence"/>
</dbReference>
<feature type="transmembrane region" description="Helical" evidence="6">
    <location>
        <begin position="73"/>
        <end position="91"/>
    </location>
</feature>
<dbReference type="EMBL" id="FNAP01000002">
    <property type="protein sequence ID" value="SDD97359.1"/>
    <property type="molecule type" value="Genomic_DNA"/>
</dbReference>
<gene>
    <name evidence="7" type="ORF">SAMN05421720_102241</name>
</gene>